<dbReference type="Proteomes" id="UP000646844">
    <property type="component" value="Unassembled WGS sequence"/>
</dbReference>
<proteinExistence type="predicted"/>
<dbReference type="GeneID" id="1458730"/>
<dbReference type="OMA" id="MECEKDV"/>
<dbReference type="AlphaFoldDB" id="A0A832WPY1"/>
<accession>A0A832WPY1</accession>
<reference evidence="1" key="1">
    <citation type="journal article" date="2020" name="bioRxiv">
        <title>A rank-normalized archaeal taxonomy based on genome phylogeny resolves widespread incomplete and uneven classifications.</title>
        <authorList>
            <person name="Rinke C."/>
            <person name="Chuvochina M."/>
            <person name="Mussig A.J."/>
            <person name="Chaumeil P.-A."/>
            <person name="Waite D.W."/>
            <person name="Whitman W.B."/>
            <person name="Parks D.H."/>
            <person name="Hugenholtz P."/>
        </authorList>
    </citation>
    <scope>NUCLEOTIDE SEQUENCE</scope>
    <source>
        <strain evidence="1">UBA8838</strain>
    </source>
</reference>
<evidence type="ECO:0000313" key="2">
    <source>
        <dbReference type="Proteomes" id="UP000646844"/>
    </source>
</evidence>
<dbReference type="EMBL" id="DUJO01000042">
    <property type="protein sequence ID" value="HII74465.1"/>
    <property type="molecule type" value="Genomic_DNA"/>
</dbReference>
<evidence type="ECO:0000313" key="1">
    <source>
        <dbReference type="EMBL" id="HII74465.1"/>
    </source>
</evidence>
<sequence>MECEKDVLEILDILFNSGLIRGRKVFEDDIKHLISHKKDSKCSENEILELTRRYLRVLGISVIKGSYFKEKPIKVFDDGSYVVETIYGVEYDILNDDSLIGRIIFYEDRTVLDFEREKKEYKINKATAIRALKEYLNKYSYLNDFITNYMKFMEDNNDDKILQWLKNFLSTKS</sequence>
<gene>
    <name evidence="1" type="ORF">HA332_08865</name>
</gene>
<comment type="caution">
    <text evidence="1">The sequence shown here is derived from an EMBL/GenBank/DDBJ whole genome shotgun (WGS) entry which is preliminary data.</text>
</comment>
<organism evidence="1 2">
    <name type="scientific">Sulfurisphaera tokodaii</name>
    <dbReference type="NCBI Taxonomy" id="111955"/>
    <lineage>
        <taxon>Archaea</taxon>
        <taxon>Thermoproteota</taxon>
        <taxon>Thermoprotei</taxon>
        <taxon>Sulfolobales</taxon>
        <taxon>Sulfolobaceae</taxon>
        <taxon>Sulfurisphaera</taxon>
    </lineage>
</organism>
<protein>
    <submittedName>
        <fullName evidence="1">Uncharacterized protein</fullName>
    </submittedName>
</protein>
<name>A0A832WPY1_9CREN</name>
<dbReference type="RefSeq" id="WP_010978763.1">
    <property type="nucleotide sequence ID" value="NZ_BAABQO010000028.1"/>
</dbReference>